<keyword evidence="1" id="KW-0812">Transmembrane</keyword>
<organism evidence="2 3">
    <name type="scientific">Cyclobacterium marinum (strain ATCC 25205 / DSM 745 / LMG 13164 / NCIMB 1802)</name>
    <name type="common">Flectobacillus marinus</name>
    <dbReference type="NCBI Taxonomy" id="880070"/>
    <lineage>
        <taxon>Bacteria</taxon>
        <taxon>Pseudomonadati</taxon>
        <taxon>Bacteroidota</taxon>
        <taxon>Cytophagia</taxon>
        <taxon>Cytophagales</taxon>
        <taxon>Cyclobacteriaceae</taxon>
        <taxon>Cyclobacterium</taxon>
    </lineage>
</organism>
<evidence type="ECO:0000256" key="1">
    <source>
        <dbReference type="SAM" id="Phobius"/>
    </source>
</evidence>
<keyword evidence="1" id="KW-1133">Transmembrane helix</keyword>
<dbReference type="STRING" id="880070.Cycma_0271"/>
<dbReference type="Proteomes" id="UP000001635">
    <property type="component" value="Chromosome"/>
</dbReference>
<feature type="transmembrane region" description="Helical" evidence="1">
    <location>
        <begin position="15"/>
        <end position="35"/>
    </location>
</feature>
<protein>
    <submittedName>
        <fullName evidence="2">Uncharacterized protein</fullName>
    </submittedName>
</protein>
<gene>
    <name evidence="2" type="ordered locus">Cycma_0271</name>
</gene>
<dbReference type="HOGENOM" id="CLU_1465920_0_0_10"/>
<proteinExistence type="predicted"/>
<dbReference type="RefSeq" id="WP_014018351.1">
    <property type="nucleotide sequence ID" value="NC_015914.1"/>
</dbReference>
<evidence type="ECO:0000313" key="2">
    <source>
        <dbReference type="EMBL" id="AEL24052.1"/>
    </source>
</evidence>
<keyword evidence="1" id="KW-0472">Membrane</keyword>
<accession>G0J3B1</accession>
<dbReference type="EMBL" id="CP002955">
    <property type="protein sequence ID" value="AEL24052.1"/>
    <property type="molecule type" value="Genomic_DNA"/>
</dbReference>
<dbReference type="AlphaFoldDB" id="G0J3B1"/>
<reference evidence="3" key="1">
    <citation type="submission" date="2011-07" db="EMBL/GenBank/DDBJ databases">
        <title>The complete genome of Cyclobacterium marinum DSM 745.</title>
        <authorList>
            <person name="Lucas S."/>
            <person name="Han J."/>
            <person name="Lapidus A."/>
            <person name="Bruce D."/>
            <person name="Goodwin L."/>
            <person name="Pitluck S."/>
            <person name="Peters L."/>
            <person name="Kyrpides N."/>
            <person name="Mavromatis K."/>
            <person name="Ivanova N."/>
            <person name="Ovchinnikova G."/>
            <person name="Chertkov O."/>
            <person name="Detter J.C."/>
            <person name="Tapia R."/>
            <person name="Han C."/>
            <person name="Land M."/>
            <person name="Hauser L."/>
            <person name="Markowitz V."/>
            <person name="Cheng J.-F."/>
            <person name="Hugenholtz P."/>
            <person name="Woyke T."/>
            <person name="Wu D."/>
            <person name="Tindall B."/>
            <person name="Schuetze A."/>
            <person name="Brambilla E."/>
            <person name="Klenk H.-P."/>
            <person name="Eisen J.A."/>
        </authorList>
    </citation>
    <scope>NUCLEOTIDE SEQUENCE [LARGE SCALE GENOMIC DNA]</scope>
    <source>
        <strain evidence="3">ATCC 25205 / DSM 745 / LMG 13164 / NCIMB 1802</strain>
    </source>
</reference>
<dbReference type="KEGG" id="cmr:Cycma_0271"/>
<name>G0J3B1_CYCMS</name>
<evidence type="ECO:0000313" key="3">
    <source>
        <dbReference type="Proteomes" id="UP000001635"/>
    </source>
</evidence>
<sequence>MLYGHELAHPIELTYLFLVGIGVLAGCIAAICGIINTVKNSATSYPDYHRYWTDLELRTKMKAYEHSYARSIGIEYFDWEEKLTRVKEGKCSHQEIEEIILRSKGIIHSPSVYLDKDIPRYKEHWPKDQLLISLECDFWVNCVFKDWISALKIYRQIQDRGYQLMIEKIKRQSILLPILTNIKP</sequence>
<keyword evidence="3" id="KW-1185">Reference proteome</keyword>